<evidence type="ECO:0000259" key="2">
    <source>
        <dbReference type="Pfam" id="PF00561"/>
    </source>
</evidence>
<dbReference type="EMBL" id="KV921940">
    <property type="protein sequence ID" value="ORE05643.1"/>
    <property type="molecule type" value="Genomic_DNA"/>
</dbReference>
<dbReference type="Gene3D" id="3.40.50.1820">
    <property type="entry name" value="alpha/beta hydrolase"/>
    <property type="match status" value="1"/>
</dbReference>
<sequence length="331" mass="36872">MFLNKWTLLALVTGYLLASSQPPITRGSLSDKPSDLYAPDFYPNGTYLTLPHGTMRYWMFGNEQGNPVILIHGITTGSSCYDKLARELANSGHHVVVYDLWGRGYSDAPHAYYDEALYTSQLALLMHKIGWTKADIIGVSLGGGIATSFTAFYPEMVRKLVLIAPTGLMQQNDLPFTSKVARLPILSQVLIGQPLVRPLVTMAIRHFAASARHASANTEEGATELADRISQIAYHQFVHHPGFFRAFLRTVIDFPFTGLKERYERVGQVKGANSTLLIWGDQDKTVPFHNHVQVHSSLPHAQLVIFNNQGHDVLITSWKSVNAKVKEFLLL</sequence>
<dbReference type="Pfam" id="PF00561">
    <property type="entry name" value="Abhydrolase_1"/>
    <property type="match status" value="1"/>
</dbReference>
<accession>A0A1X0R0S4</accession>
<dbReference type="SUPFAM" id="SSF53474">
    <property type="entry name" value="alpha/beta-Hydrolases"/>
    <property type="match status" value="1"/>
</dbReference>
<dbReference type="InterPro" id="IPR050266">
    <property type="entry name" value="AB_hydrolase_sf"/>
</dbReference>
<feature type="signal peptide" evidence="1">
    <location>
        <begin position="1"/>
        <end position="18"/>
    </location>
</feature>
<keyword evidence="3" id="KW-0378">Hydrolase</keyword>
<dbReference type="Proteomes" id="UP000242414">
    <property type="component" value="Unassembled WGS sequence"/>
</dbReference>
<dbReference type="PRINTS" id="PR00111">
    <property type="entry name" value="ABHYDROLASE"/>
</dbReference>
<dbReference type="InterPro" id="IPR000073">
    <property type="entry name" value="AB_hydrolase_1"/>
</dbReference>
<dbReference type="OrthoDB" id="408373at2759"/>
<protein>
    <submittedName>
        <fullName evidence="3">Alpha/beta-hydrolase</fullName>
    </submittedName>
</protein>
<dbReference type="PANTHER" id="PTHR43798">
    <property type="entry name" value="MONOACYLGLYCEROL LIPASE"/>
    <property type="match status" value="1"/>
</dbReference>
<proteinExistence type="predicted"/>
<feature type="domain" description="AB hydrolase-1" evidence="2">
    <location>
        <begin position="66"/>
        <end position="316"/>
    </location>
</feature>
<reference evidence="3" key="1">
    <citation type="journal article" date="2016" name="Proc. Natl. Acad. Sci. U.S.A.">
        <title>Lipid metabolic changes in an early divergent fungus govern the establishment of a mutualistic symbiosis with endobacteria.</title>
        <authorList>
            <person name="Lastovetsky O.A."/>
            <person name="Gaspar M.L."/>
            <person name="Mondo S.J."/>
            <person name="LaButti K.M."/>
            <person name="Sandor L."/>
            <person name="Grigoriev I.V."/>
            <person name="Henry S.A."/>
            <person name="Pawlowska T.E."/>
        </authorList>
    </citation>
    <scope>NUCLEOTIDE SEQUENCE [LARGE SCALE GENOMIC DNA]</scope>
    <source>
        <strain evidence="3">ATCC 52814</strain>
    </source>
</reference>
<dbReference type="InterPro" id="IPR029058">
    <property type="entry name" value="AB_hydrolase_fold"/>
</dbReference>
<keyword evidence="1" id="KW-0732">Signal</keyword>
<feature type="chain" id="PRO_5012936322" evidence="1">
    <location>
        <begin position="19"/>
        <end position="331"/>
    </location>
</feature>
<dbReference type="GO" id="GO:0016787">
    <property type="term" value="F:hydrolase activity"/>
    <property type="evidence" value="ECO:0007669"/>
    <property type="project" value="UniProtKB-KW"/>
</dbReference>
<evidence type="ECO:0000313" key="3">
    <source>
        <dbReference type="EMBL" id="ORE05643.1"/>
    </source>
</evidence>
<name>A0A1X0R0S4_RHIZD</name>
<gene>
    <name evidence="3" type="ORF">BCV72DRAFT_330408</name>
</gene>
<dbReference type="AlphaFoldDB" id="A0A1X0R0S4"/>
<dbReference type="VEuPathDB" id="FungiDB:BCV72DRAFT_330408"/>
<organism evidence="3">
    <name type="scientific">Rhizopus microsporus var. microsporus</name>
    <dbReference type="NCBI Taxonomy" id="86635"/>
    <lineage>
        <taxon>Eukaryota</taxon>
        <taxon>Fungi</taxon>
        <taxon>Fungi incertae sedis</taxon>
        <taxon>Mucoromycota</taxon>
        <taxon>Mucoromycotina</taxon>
        <taxon>Mucoromycetes</taxon>
        <taxon>Mucorales</taxon>
        <taxon>Mucorineae</taxon>
        <taxon>Rhizopodaceae</taxon>
        <taxon>Rhizopus</taxon>
    </lineage>
</organism>
<evidence type="ECO:0000256" key="1">
    <source>
        <dbReference type="SAM" id="SignalP"/>
    </source>
</evidence>